<dbReference type="InterPro" id="IPR006869">
    <property type="entry name" value="DUF547"/>
</dbReference>
<dbReference type="KEGG" id="ock:EXM22_17035"/>
<dbReference type="OrthoDB" id="526867at2"/>
<evidence type="ECO:0000313" key="3">
    <source>
        <dbReference type="Proteomes" id="UP000324209"/>
    </source>
</evidence>
<reference evidence="2 3" key="1">
    <citation type="submission" date="2019-02" db="EMBL/GenBank/DDBJ databases">
        <title>Complete Genome Sequence and Methylome Analysis of free living Spirochaetas.</title>
        <authorList>
            <person name="Fomenkov A."/>
            <person name="Dubinina G."/>
            <person name="Leshcheva N."/>
            <person name="Mikheeva N."/>
            <person name="Grabovich M."/>
            <person name="Vincze T."/>
            <person name="Roberts R.J."/>
        </authorList>
    </citation>
    <scope>NUCLEOTIDE SEQUENCE [LARGE SCALE GENOMIC DNA]</scope>
    <source>
        <strain evidence="2 3">K2</strain>
    </source>
</reference>
<evidence type="ECO:0000313" key="2">
    <source>
        <dbReference type="EMBL" id="QEN09603.1"/>
    </source>
</evidence>
<sequence>MIKMEIQKINNRVPLILLFLVILIAVLPADDLSKFHKTGSSTETVDHSSWTAWLGDNLYRDERDINLLAYGKVTAGGQKQLKEYIEYLETRTVTTLGRDEQFAFWINLYNALTVSLILEEGPVESIRDIKSGLFSSGPWDLEISEVEGVVLTLNDIEHEILRPFFQDPRIHFAVNCASVGCPDLQEEAFLAQSLETQLDHAARTYLSHPRGLEFKGGSLHLSSLFKWYKEDFGKTQKDRLLSLSQWVPSEDAQELKAYTGRLSYDYDWSLNGTF</sequence>
<dbReference type="Pfam" id="PF04784">
    <property type="entry name" value="DUF547"/>
    <property type="match status" value="1"/>
</dbReference>
<feature type="domain" description="DUF547" evidence="1">
    <location>
        <begin position="95"/>
        <end position="206"/>
    </location>
</feature>
<dbReference type="PANTHER" id="PTHR46361:SF3">
    <property type="entry name" value="ELECTRON CARRIER_ PROTEIN DISULFIDE OXIDOREDUCTASE"/>
    <property type="match status" value="1"/>
</dbReference>
<protein>
    <submittedName>
        <fullName evidence="2">DUF547 domain-containing protein</fullName>
    </submittedName>
</protein>
<dbReference type="Proteomes" id="UP000324209">
    <property type="component" value="Chromosome"/>
</dbReference>
<dbReference type="AlphaFoldDB" id="A0A5C1QNR6"/>
<evidence type="ECO:0000259" key="1">
    <source>
        <dbReference type="Pfam" id="PF04784"/>
    </source>
</evidence>
<name>A0A5C1QNR6_9SPIO</name>
<organism evidence="2 3">
    <name type="scientific">Oceanispirochaeta crateris</name>
    <dbReference type="NCBI Taxonomy" id="2518645"/>
    <lineage>
        <taxon>Bacteria</taxon>
        <taxon>Pseudomonadati</taxon>
        <taxon>Spirochaetota</taxon>
        <taxon>Spirochaetia</taxon>
        <taxon>Spirochaetales</taxon>
        <taxon>Spirochaetaceae</taxon>
        <taxon>Oceanispirochaeta</taxon>
    </lineage>
</organism>
<dbReference type="PANTHER" id="PTHR46361">
    <property type="entry name" value="ELECTRON CARRIER/ PROTEIN DISULFIDE OXIDOREDUCTASE"/>
    <property type="match status" value="1"/>
</dbReference>
<gene>
    <name evidence="2" type="ORF">EXM22_17035</name>
</gene>
<dbReference type="EMBL" id="CP036150">
    <property type="protein sequence ID" value="QEN09603.1"/>
    <property type="molecule type" value="Genomic_DNA"/>
</dbReference>
<proteinExistence type="predicted"/>
<keyword evidence="3" id="KW-1185">Reference proteome</keyword>
<accession>A0A5C1QNR6</accession>